<accession>A0A231H0T0</accession>
<dbReference type="CDD" id="cd10031">
    <property type="entry name" value="UDG-F5_TTUDGB_like"/>
    <property type="match status" value="1"/>
</dbReference>
<feature type="domain" description="Uracil-DNA glycosylase-like" evidence="10">
    <location>
        <begin position="66"/>
        <end position="245"/>
    </location>
</feature>
<dbReference type="GO" id="GO:0004844">
    <property type="term" value="F:uracil DNA N-glycosylase activity"/>
    <property type="evidence" value="ECO:0007669"/>
    <property type="project" value="InterPro"/>
</dbReference>
<keyword evidence="3" id="KW-0227">DNA damage</keyword>
<dbReference type="InterPro" id="IPR005122">
    <property type="entry name" value="Uracil-DNA_glycosylase-like"/>
</dbReference>
<dbReference type="GO" id="GO:0033958">
    <property type="term" value="F:DNA-deoxyinosine glycosylase activity"/>
    <property type="evidence" value="ECO:0007669"/>
    <property type="project" value="InterPro"/>
</dbReference>
<dbReference type="SMART" id="SM00987">
    <property type="entry name" value="UreE_C"/>
    <property type="match status" value="1"/>
</dbReference>
<reference evidence="11 12" key="1">
    <citation type="submission" date="2017-07" db="EMBL/GenBank/DDBJ databases">
        <title>First draft Genome Sequence of Nocardia cerradoensis isolated from human infection.</title>
        <authorList>
            <person name="Carrasco G."/>
        </authorList>
    </citation>
    <scope>NUCLEOTIDE SEQUENCE [LARGE SCALE GENOMIC DNA]</scope>
    <source>
        <strain evidence="11 12">CNM20130759</strain>
    </source>
</reference>
<dbReference type="EMBL" id="NGAF01000014">
    <property type="protein sequence ID" value="OXR42442.1"/>
    <property type="molecule type" value="Genomic_DNA"/>
</dbReference>
<comment type="similarity">
    <text evidence="8">Belongs to the uracil-DNA glycosylase (UDG) superfamily. Type 5 (UDGb) family.</text>
</comment>
<dbReference type="AlphaFoldDB" id="A0A231H0T0"/>
<dbReference type="Gene3D" id="3.40.470.10">
    <property type="entry name" value="Uracil-DNA glycosylase-like domain"/>
    <property type="match status" value="1"/>
</dbReference>
<keyword evidence="4" id="KW-0378">Hydrolase</keyword>
<evidence type="ECO:0000259" key="10">
    <source>
        <dbReference type="SMART" id="SM00986"/>
    </source>
</evidence>
<comment type="caution">
    <text evidence="11">The sequence shown here is derived from an EMBL/GenBank/DDBJ whole genome shotgun (WGS) entry which is preliminary data.</text>
</comment>
<name>A0A231H0T0_9NOCA</name>
<evidence type="ECO:0000256" key="4">
    <source>
        <dbReference type="ARBA" id="ARBA00022801"/>
    </source>
</evidence>
<keyword evidence="12" id="KW-1185">Reference proteome</keyword>
<evidence type="ECO:0000256" key="9">
    <source>
        <dbReference type="ARBA" id="ARBA00023887"/>
    </source>
</evidence>
<keyword evidence="7" id="KW-0234">DNA repair</keyword>
<evidence type="ECO:0000256" key="8">
    <source>
        <dbReference type="ARBA" id="ARBA00023779"/>
    </source>
</evidence>
<keyword evidence="6" id="KW-0411">Iron-sulfur</keyword>
<evidence type="ECO:0000256" key="3">
    <source>
        <dbReference type="ARBA" id="ARBA00022763"/>
    </source>
</evidence>
<dbReference type="Proteomes" id="UP000215506">
    <property type="component" value="Unassembled WGS sequence"/>
</dbReference>
<evidence type="ECO:0000313" key="12">
    <source>
        <dbReference type="Proteomes" id="UP000215506"/>
    </source>
</evidence>
<dbReference type="GO" id="GO:0051539">
    <property type="term" value="F:4 iron, 4 sulfur cluster binding"/>
    <property type="evidence" value="ECO:0007669"/>
    <property type="project" value="UniProtKB-KW"/>
</dbReference>
<keyword evidence="2" id="KW-0479">Metal-binding</keyword>
<sequence length="264" mass="28606">MVRRTAASETPNTAATASAEYPDLDAMDTALTDCRACPRLVAWREQVAREKRAAFRDETYWGRPVTGFGPADAAMLLVGLAPAAHGGNRTGRMFTGDRSGDVLFASLYNIGAATQPTATRRDDGLRLIGTRVTSPVHCAPPDNKPTIDERDRCRHWLINELELLSPTVRSVVVLGAWGWQALMPALTAAGWQVPRPRPKFGHGVHYSIEPARPGRHPLELFGSYHVSQQNTFTGRLTPAMLDAVLAEAATAAGLHLTPPTPEPT</sequence>
<dbReference type="InterPro" id="IPR051536">
    <property type="entry name" value="UDG_Type-4/5"/>
</dbReference>
<evidence type="ECO:0000313" key="11">
    <source>
        <dbReference type="EMBL" id="OXR42442.1"/>
    </source>
</evidence>
<proteinExistence type="inferred from homology"/>
<dbReference type="GO" id="GO:0046872">
    <property type="term" value="F:metal ion binding"/>
    <property type="evidence" value="ECO:0007669"/>
    <property type="project" value="UniProtKB-KW"/>
</dbReference>
<dbReference type="SUPFAM" id="SSF52141">
    <property type="entry name" value="Uracil-DNA glycosylase-like"/>
    <property type="match status" value="1"/>
</dbReference>
<evidence type="ECO:0000256" key="7">
    <source>
        <dbReference type="ARBA" id="ARBA00023204"/>
    </source>
</evidence>
<dbReference type="GO" id="GO:0006284">
    <property type="term" value="P:base-excision repair"/>
    <property type="evidence" value="ECO:0007669"/>
    <property type="project" value="InterPro"/>
</dbReference>
<dbReference type="PANTHER" id="PTHR33693:SF3">
    <property type="entry name" value="TYPE-5 URACIL-DNA GLYCOSYLASE"/>
    <property type="match status" value="1"/>
</dbReference>
<protein>
    <recommendedName>
        <fullName evidence="9">Type-5 uracil-DNA glycosylase</fullName>
    </recommendedName>
</protein>
<keyword evidence="5" id="KW-0408">Iron</keyword>
<evidence type="ECO:0000256" key="2">
    <source>
        <dbReference type="ARBA" id="ARBA00022723"/>
    </source>
</evidence>
<keyword evidence="1" id="KW-0004">4Fe-4S</keyword>
<evidence type="ECO:0000256" key="1">
    <source>
        <dbReference type="ARBA" id="ARBA00022485"/>
    </source>
</evidence>
<gene>
    <name evidence="11" type="ORF">B7C42_05643</name>
</gene>
<organism evidence="11 12">
    <name type="scientific">Nocardia cerradoensis</name>
    <dbReference type="NCBI Taxonomy" id="85688"/>
    <lineage>
        <taxon>Bacteria</taxon>
        <taxon>Bacillati</taxon>
        <taxon>Actinomycetota</taxon>
        <taxon>Actinomycetes</taxon>
        <taxon>Mycobacteriales</taxon>
        <taxon>Nocardiaceae</taxon>
        <taxon>Nocardia</taxon>
    </lineage>
</organism>
<dbReference type="PANTHER" id="PTHR33693">
    <property type="entry name" value="TYPE-5 URACIL-DNA GLYCOSYLASE"/>
    <property type="match status" value="1"/>
</dbReference>
<dbReference type="InterPro" id="IPR036895">
    <property type="entry name" value="Uracil-DNA_glycosylase-like_sf"/>
</dbReference>
<evidence type="ECO:0000256" key="5">
    <source>
        <dbReference type="ARBA" id="ARBA00023004"/>
    </source>
</evidence>
<evidence type="ECO:0000256" key="6">
    <source>
        <dbReference type="ARBA" id="ARBA00023014"/>
    </source>
</evidence>
<dbReference type="Pfam" id="PF03167">
    <property type="entry name" value="UDG"/>
    <property type="match status" value="1"/>
</dbReference>
<dbReference type="SMART" id="SM00986">
    <property type="entry name" value="UDG"/>
    <property type="match status" value="1"/>
</dbReference>
<dbReference type="InterPro" id="IPR044147">
    <property type="entry name" value="UdgB-like"/>
</dbReference>